<name>A0A7K1SFH3_9BACT</name>
<dbReference type="EMBL" id="WPIN01000007">
    <property type="protein sequence ID" value="MVM32493.1"/>
    <property type="molecule type" value="Genomic_DNA"/>
</dbReference>
<proteinExistence type="predicted"/>
<evidence type="ECO:0000256" key="1">
    <source>
        <dbReference type="SAM" id="MobiDB-lite"/>
    </source>
</evidence>
<dbReference type="Proteomes" id="UP000436006">
    <property type="component" value="Unassembled WGS sequence"/>
</dbReference>
<reference evidence="2 3" key="1">
    <citation type="submission" date="2019-12" db="EMBL/GenBank/DDBJ databases">
        <title>Spirosoma sp. HMF4905 genome sequencing and assembly.</title>
        <authorList>
            <person name="Kang H."/>
            <person name="Cha I."/>
            <person name="Kim H."/>
            <person name="Joh K."/>
        </authorList>
    </citation>
    <scope>NUCLEOTIDE SEQUENCE [LARGE SCALE GENOMIC DNA]</scope>
    <source>
        <strain evidence="2 3">HMF4905</strain>
    </source>
</reference>
<gene>
    <name evidence="2" type="ORF">GO755_20800</name>
</gene>
<organism evidence="2 3">
    <name type="scientific">Spirosoma arboris</name>
    <dbReference type="NCBI Taxonomy" id="2682092"/>
    <lineage>
        <taxon>Bacteria</taxon>
        <taxon>Pseudomonadati</taxon>
        <taxon>Bacteroidota</taxon>
        <taxon>Cytophagia</taxon>
        <taxon>Cytophagales</taxon>
        <taxon>Cytophagaceae</taxon>
        <taxon>Spirosoma</taxon>
    </lineage>
</organism>
<protein>
    <submittedName>
        <fullName evidence="2">Uncharacterized protein</fullName>
    </submittedName>
</protein>
<feature type="compositionally biased region" description="Basic and acidic residues" evidence="1">
    <location>
        <begin position="98"/>
        <end position="108"/>
    </location>
</feature>
<sequence>MKLSLRPVEIPFMVGDTVWVDQPFGGTHEFPYFQGIILQIILDGSLANTLLIRQRTETHELVVGSAIYGLKPIGEHAGSPRVNVNVQLDPPQTSLFETKQDPLDHQNQSDRAATL</sequence>
<evidence type="ECO:0000313" key="2">
    <source>
        <dbReference type="EMBL" id="MVM32493.1"/>
    </source>
</evidence>
<evidence type="ECO:0000313" key="3">
    <source>
        <dbReference type="Proteomes" id="UP000436006"/>
    </source>
</evidence>
<keyword evidence="3" id="KW-1185">Reference proteome</keyword>
<comment type="caution">
    <text evidence="2">The sequence shown here is derived from an EMBL/GenBank/DDBJ whole genome shotgun (WGS) entry which is preliminary data.</text>
</comment>
<feature type="region of interest" description="Disordered" evidence="1">
    <location>
        <begin position="80"/>
        <end position="115"/>
    </location>
</feature>
<dbReference type="RefSeq" id="WP_157587203.1">
    <property type="nucleotide sequence ID" value="NZ_WPIN01000007.1"/>
</dbReference>
<accession>A0A7K1SFH3</accession>
<feature type="compositionally biased region" description="Polar residues" evidence="1">
    <location>
        <begin position="82"/>
        <end position="97"/>
    </location>
</feature>
<dbReference type="AlphaFoldDB" id="A0A7K1SFH3"/>